<evidence type="ECO:0000256" key="5">
    <source>
        <dbReference type="ARBA" id="ARBA00022692"/>
    </source>
</evidence>
<comment type="similarity">
    <text evidence="2">Belongs to the glycosyltransferase 29 family.</text>
</comment>
<dbReference type="InterPro" id="IPR038578">
    <property type="entry name" value="GT29-like_sf"/>
</dbReference>
<dbReference type="GeneID" id="109466121"/>
<keyword evidence="4" id="KW-0808">Transferase</keyword>
<dbReference type="KEGG" id="bbel:109466121"/>
<evidence type="ECO:0000256" key="4">
    <source>
        <dbReference type="ARBA" id="ARBA00022679"/>
    </source>
</evidence>
<dbReference type="RefSeq" id="XP_019619313.1">
    <property type="nucleotide sequence ID" value="XM_019763754.1"/>
</dbReference>
<keyword evidence="13" id="KW-0325">Glycoprotein</keyword>
<dbReference type="PANTHER" id="PTHR45906">
    <property type="entry name" value="ALPHA-N-ACETYL-NEURAMINYL-2,3-BETA-GALACTOSYL-1, 3-N-ACETYL-GALACTOSAMINIDE ALPHA-2,6-SIALYLTRANSFERASE-LIKE"/>
    <property type="match status" value="1"/>
</dbReference>
<dbReference type="GO" id="GO:0001665">
    <property type="term" value="F:alpha-N-acetylgalactosaminide alpha-2,6-sialyltransferase activity"/>
    <property type="evidence" value="ECO:0007669"/>
    <property type="project" value="TreeGrafter"/>
</dbReference>
<evidence type="ECO:0000256" key="2">
    <source>
        <dbReference type="ARBA" id="ARBA00006003"/>
    </source>
</evidence>
<keyword evidence="7" id="KW-0730">Sialic acid</keyword>
<name>A0A6P4Y4J7_BRABE</name>
<evidence type="ECO:0000256" key="9">
    <source>
        <dbReference type="ARBA" id="ARBA00023034"/>
    </source>
</evidence>
<dbReference type="AlphaFoldDB" id="A0A6P4Y4J7"/>
<keyword evidence="3" id="KW-0328">Glycosyltransferase</keyword>
<keyword evidence="6" id="KW-0735">Signal-anchor</keyword>
<evidence type="ECO:0000256" key="6">
    <source>
        <dbReference type="ARBA" id="ARBA00022968"/>
    </source>
</evidence>
<keyword evidence="11 16" id="KW-0472">Membrane</keyword>
<dbReference type="InterPro" id="IPR001675">
    <property type="entry name" value="Glyco_trans_29"/>
</dbReference>
<evidence type="ECO:0000256" key="15">
    <source>
        <dbReference type="PIRSR" id="PIRSR005557-2"/>
    </source>
</evidence>
<gene>
    <name evidence="18" type="primary">LOC109466121</name>
</gene>
<dbReference type="Gene3D" id="3.90.1480.20">
    <property type="entry name" value="Glycosyl transferase family 29"/>
    <property type="match status" value="1"/>
</dbReference>
<evidence type="ECO:0000256" key="8">
    <source>
        <dbReference type="ARBA" id="ARBA00022989"/>
    </source>
</evidence>
<keyword evidence="17" id="KW-1185">Reference proteome</keyword>
<evidence type="ECO:0000256" key="10">
    <source>
        <dbReference type="ARBA" id="ARBA00023098"/>
    </source>
</evidence>
<dbReference type="Proteomes" id="UP000515135">
    <property type="component" value="Unplaced"/>
</dbReference>
<dbReference type="OrthoDB" id="10264956at2759"/>
<dbReference type="GO" id="GO:0001574">
    <property type="term" value="P:ganglioside biosynthetic process"/>
    <property type="evidence" value="ECO:0007669"/>
    <property type="project" value="TreeGrafter"/>
</dbReference>
<reference evidence="18" key="1">
    <citation type="submission" date="2025-08" db="UniProtKB">
        <authorList>
            <consortium name="RefSeq"/>
        </authorList>
    </citation>
    <scope>IDENTIFICATION</scope>
    <source>
        <tissue evidence="18">Gonad</tissue>
    </source>
</reference>
<organism evidence="17 18">
    <name type="scientific">Branchiostoma belcheri</name>
    <name type="common">Amphioxus</name>
    <dbReference type="NCBI Taxonomy" id="7741"/>
    <lineage>
        <taxon>Eukaryota</taxon>
        <taxon>Metazoa</taxon>
        <taxon>Chordata</taxon>
        <taxon>Cephalochordata</taxon>
        <taxon>Leptocardii</taxon>
        <taxon>Amphioxiformes</taxon>
        <taxon>Branchiostomatidae</taxon>
        <taxon>Branchiostoma</taxon>
    </lineage>
</organism>
<keyword evidence="12" id="KW-1015">Disulfide bond</keyword>
<comment type="catalytic activity">
    <reaction evidence="14">
        <text>a ganglioside GM1b (d18:1(4E)) + CMP-N-acetyl-beta-neuraminate = a ganglioside GD1alpha (d18:1(4E)) + CMP + H(+)</text>
        <dbReference type="Rhea" id="RHEA:41968"/>
        <dbReference type="ChEBI" id="CHEBI:15378"/>
        <dbReference type="ChEBI" id="CHEBI:57812"/>
        <dbReference type="ChEBI" id="CHEBI:60377"/>
        <dbReference type="ChEBI" id="CHEBI:78568"/>
        <dbReference type="ChEBI" id="CHEBI:78569"/>
    </reaction>
    <physiologicalReaction direction="left-to-right" evidence="14">
        <dbReference type="Rhea" id="RHEA:41969"/>
    </physiologicalReaction>
</comment>
<sequence>MFSEDGSGLMPARRLLLIGLVAGFALFVSFAVYVYQGELKTQLWKPALDAALEKVNLRRISNQSNSSTTQDVSPHPMPFNVTDPLSGYVNVLDDRGPLKLHCNVCAMVSSSGQVLNHEAGTEIDKADCVIRMNDAPVTGFEKHVGTRTTIRVASHTSFQLVNKKKADLLVKNKGLTFVAWGPDKSMTRDGKGRIFNGLSKLAKELKDDVDMYMLTPQRMAYADKVFENETGKPRQSSGSFLSTGWFTMILATEMCDQIKVYGMISDEYCKKSNAKPVLYHYYGTSKLQECHMYRAMEKQKKGGHRFITEKKVFERWTKEHDITFHFPTWKPKV</sequence>
<accession>A0A6P4Y4J7</accession>
<dbReference type="CDD" id="cd23965">
    <property type="entry name" value="GT29_ST6GALNAC3_4_5_6"/>
    <property type="match status" value="1"/>
</dbReference>
<evidence type="ECO:0000256" key="16">
    <source>
        <dbReference type="SAM" id="Phobius"/>
    </source>
</evidence>
<evidence type="ECO:0000313" key="18">
    <source>
        <dbReference type="RefSeq" id="XP_019619313.1"/>
    </source>
</evidence>
<evidence type="ECO:0000313" key="17">
    <source>
        <dbReference type="Proteomes" id="UP000515135"/>
    </source>
</evidence>
<comment type="subcellular location">
    <subcellularLocation>
        <location evidence="1">Golgi apparatus membrane</location>
        <topology evidence="1">Single-pass type II membrane protein</topology>
    </subcellularLocation>
</comment>
<keyword evidence="8 16" id="KW-1133">Transmembrane helix</keyword>
<protein>
    <submittedName>
        <fullName evidence="18">Alpha-N-acetyl-neuraminyl-2,3-beta-galactosyl-1, 3-N-acetyl-galactosaminide alpha-2,6-sialyltransferase-like isoform X1</fullName>
    </submittedName>
</protein>
<keyword evidence="9" id="KW-0333">Golgi apparatus</keyword>
<evidence type="ECO:0000256" key="3">
    <source>
        <dbReference type="ARBA" id="ARBA00022676"/>
    </source>
</evidence>
<keyword evidence="10" id="KW-0443">Lipid metabolism</keyword>
<evidence type="ECO:0000256" key="13">
    <source>
        <dbReference type="ARBA" id="ARBA00023180"/>
    </source>
</evidence>
<feature type="transmembrane region" description="Helical" evidence="16">
    <location>
        <begin position="15"/>
        <end position="35"/>
    </location>
</feature>
<evidence type="ECO:0000256" key="14">
    <source>
        <dbReference type="ARBA" id="ARBA00043744"/>
    </source>
</evidence>
<evidence type="ECO:0000256" key="11">
    <source>
        <dbReference type="ARBA" id="ARBA00023136"/>
    </source>
</evidence>
<dbReference type="Pfam" id="PF00777">
    <property type="entry name" value="Glyco_transf_29"/>
    <property type="match status" value="1"/>
</dbReference>
<feature type="disulfide bond" evidence="15">
    <location>
        <begin position="105"/>
        <end position="255"/>
    </location>
</feature>
<evidence type="ECO:0000256" key="7">
    <source>
        <dbReference type="ARBA" id="ARBA00022981"/>
    </source>
</evidence>
<keyword evidence="5 16" id="KW-0812">Transmembrane</keyword>
<evidence type="ECO:0000256" key="12">
    <source>
        <dbReference type="ARBA" id="ARBA00023157"/>
    </source>
</evidence>
<dbReference type="GO" id="GO:0000139">
    <property type="term" value="C:Golgi membrane"/>
    <property type="evidence" value="ECO:0007669"/>
    <property type="project" value="UniProtKB-SubCell"/>
</dbReference>
<evidence type="ECO:0000256" key="1">
    <source>
        <dbReference type="ARBA" id="ARBA00004323"/>
    </source>
</evidence>
<proteinExistence type="inferred from homology"/>
<dbReference type="PANTHER" id="PTHR45906:SF1">
    <property type="entry name" value="ALPHA-N-ACETYL-NEURAMINYL-2,3-BETA-GALACTOSYL-1, 3-N-ACETYL-GALACTOSAMINIDE ALPHA-2,6-SIALYLTRANSFERASE-LIKE"/>
    <property type="match status" value="1"/>
</dbReference>